<gene>
    <name evidence="2" type="ORF">O4H49_09755</name>
</gene>
<accession>A0ABT4LIX7</accession>
<dbReference type="Proteomes" id="UP001069802">
    <property type="component" value="Unassembled WGS sequence"/>
</dbReference>
<dbReference type="EMBL" id="JAPWGY010000003">
    <property type="protein sequence ID" value="MCZ4281062.1"/>
    <property type="molecule type" value="Genomic_DNA"/>
</dbReference>
<dbReference type="InterPro" id="IPR006342">
    <property type="entry name" value="FkbM_mtfrase"/>
</dbReference>
<dbReference type="InterPro" id="IPR052514">
    <property type="entry name" value="SAM-dependent_MTase"/>
</dbReference>
<keyword evidence="3" id="KW-1185">Reference proteome</keyword>
<dbReference type="InterPro" id="IPR029063">
    <property type="entry name" value="SAM-dependent_MTases_sf"/>
</dbReference>
<protein>
    <submittedName>
        <fullName evidence="2">FkbM family methyltransferase</fullName>
    </submittedName>
</protein>
<dbReference type="GO" id="GO:0008168">
    <property type="term" value="F:methyltransferase activity"/>
    <property type="evidence" value="ECO:0007669"/>
    <property type="project" value="UniProtKB-KW"/>
</dbReference>
<dbReference type="SUPFAM" id="SSF53335">
    <property type="entry name" value="S-adenosyl-L-methionine-dependent methyltransferases"/>
    <property type="match status" value="1"/>
</dbReference>
<feature type="domain" description="Methyltransferase FkbM" evidence="1">
    <location>
        <begin position="35"/>
        <end position="187"/>
    </location>
</feature>
<dbReference type="NCBIfam" id="TIGR01444">
    <property type="entry name" value="fkbM_fam"/>
    <property type="match status" value="1"/>
</dbReference>
<proteinExistence type="predicted"/>
<dbReference type="PANTHER" id="PTHR34203">
    <property type="entry name" value="METHYLTRANSFERASE, FKBM FAMILY PROTEIN"/>
    <property type="match status" value="1"/>
</dbReference>
<evidence type="ECO:0000313" key="3">
    <source>
        <dbReference type="Proteomes" id="UP001069802"/>
    </source>
</evidence>
<dbReference type="RefSeq" id="WP_269423243.1">
    <property type="nucleotide sequence ID" value="NZ_JAPWGY010000003.1"/>
</dbReference>
<dbReference type="PANTHER" id="PTHR34203:SF15">
    <property type="entry name" value="SLL1173 PROTEIN"/>
    <property type="match status" value="1"/>
</dbReference>
<dbReference type="Gene3D" id="3.40.50.150">
    <property type="entry name" value="Vaccinia Virus protein VP39"/>
    <property type="match status" value="1"/>
</dbReference>
<dbReference type="Pfam" id="PF05050">
    <property type="entry name" value="Methyltransf_21"/>
    <property type="match status" value="1"/>
</dbReference>
<sequence length="218" mass="25791">MKISLISRIRKRWIFKFYSIRLFFISSKKKRLFIDCGSNIGQGFTFFSKYFPNRFYDYILIEPNPNCVITLKEKYSNIENLEIIEAAVWTEEGTLDLFGLVEDERGSKSDGASIVSTHNTVFYEADSTKATKVSTIDFAALLKSKLHYDEIIIKMDIESSEYDVLEKLIKEDLFNNVRFIFIEFHSQFMVGEEKALIEKRERKIKQYLNNIHKLYIWH</sequence>
<reference evidence="2" key="1">
    <citation type="submission" date="2022-12" db="EMBL/GenBank/DDBJ databases">
        <title>Bacterial isolates from different developmental stages of Nematostella vectensis.</title>
        <authorList>
            <person name="Fraune S."/>
        </authorList>
    </citation>
    <scope>NUCLEOTIDE SEQUENCE</scope>
    <source>
        <strain evidence="2">G21630-S1</strain>
    </source>
</reference>
<keyword evidence="2" id="KW-0489">Methyltransferase</keyword>
<name>A0ABT4LIX7_9PROT</name>
<dbReference type="GO" id="GO:0032259">
    <property type="term" value="P:methylation"/>
    <property type="evidence" value="ECO:0007669"/>
    <property type="project" value="UniProtKB-KW"/>
</dbReference>
<evidence type="ECO:0000259" key="1">
    <source>
        <dbReference type="Pfam" id="PF05050"/>
    </source>
</evidence>
<keyword evidence="2" id="KW-0808">Transferase</keyword>
<comment type="caution">
    <text evidence="2">The sequence shown here is derived from an EMBL/GenBank/DDBJ whole genome shotgun (WGS) entry which is preliminary data.</text>
</comment>
<organism evidence="2 3">
    <name type="scientific">Kiloniella laminariae</name>
    <dbReference type="NCBI Taxonomy" id="454162"/>
    <lineage>
        <taxon>Bacteria</taxon>
        <taxon>Pseudomonadati</taxon>
        <taxon>Pseudomonadota</taxon>
        <taxon>Alphaproteobacteria</taxon>
        <taxon>Rhodospirillales</taxon>
        <taxon>Kiloniellaceae</taxon>
        <taxon>Kiloniella</taxon>
    </lineage>
</organism>
<evidence type="ECO:0000313" key="2">
    <source>
        <dbReference type="EMBL" id="MCZ4281062.1"/>
    </source>
</evidence>